<protein>
    <recommendedName>
        <fullName evidence="5">Mycothiol-dependent maleylpyruvate isomerase metal-binding domain-containing protein</fullName>
    </recommendedName>
</protein>
<dbReference type="Pfam" id="PF11716">
    <property type="entry name" value="MDMPI_N"/>
    <property type="match status" value="1"/>
</dbReference>
<dbReference type="InterPro" id="IPR024344">
    <property type="entry name" value="MDMPI_metal-binding"/>
</dbReference>
<name>A0A7I7UEM4_MYCPV</name>
<evidence type="ECO:0000259" key="2">
    <source>
        <dbReference type="Pfam" id="PF11716"/>
    </source>
</evidence>
<dbReference type="Gene3D" id="1.20.120.450">
    <property type="entry name" value="dinb family like domain"/>
    <property type="match status" value="1"/>
</dbReference>
<gene>
    <name evidence="3" type="ORF">MPUL_06880</name>
</gene>
<evidence type="ECO:0000313" key="4">
    <source>
        <dbReference type="Proteomes" id="UP000467252"/>
    </source>
</evidence>
<evidence type="ECO:0000259" key="1">
    <source>
        <dbReference type="Pfam" id="PF07398"/>
    </source>
</evidence>
<feature type="domain" description="Mycothiol-dependent maleylpyruvate isomerase metal-binding" evidence="2">
    <location>
        <begin position="30"/>
        <end position="167"/>
    </location>
</feature>
<dbReference type="Pfam" id="PF07398">
    <property type="entry name" value="MDMPI_C"/>
    <property type="match status" value="1"/>
</dbReference>
<dbReference type="GO" id="GO:0046872">
    <property type="term" value="F:metal ion binding"/>
    <property type="evidence" value="ECO:0007669"/>
    <property type="project" value="InterPro"/>
</dbReference>
<reference evidence="3 4" key="1">
    <citation type="journal article" date="2019" name="Emerg. Microbes Infect.">
        <title>Comprehensive subspecies identification of 175 nontuberculous mycobacteria species based on 7547 genomic profiles.</title>
        <authorList>
            <person name="Matsumoto Y."/>
            <person name="Kinjo T."/>
            <person name="Motooka D."/>
            <person name="Nabeya D."/>
            <person name="Jung N."/>
            <person name="Uechi K."/>
            <person name="Horii T."/>
            <person name="Iida T."/>
            <person name="Fujita J."/>
            <person name="Nakamura S."/>
        </authorList>
    </citation>
    <scope>NUCLEOTIDE SEQUENCE [LARGE SCALE GENOMIC DNA]</scope>
    <source>
        <strain evidence="3 4">JCM 6370</strain>
    </source>
</reference>
<dbReference type="InterPro" id="IPR010872">
    <property type="entry name" value="MDMPI_C-term_domain"/>
</dbReference>
<proteinExistence type="predicted"/>
<dbReference type="EMBL" id="AP022599">
    <property type="protein sequence ID" value="BBY79530.1"/>
    <property type="molecule type" value="Genomic_DNA"/>
</dbReference>
<dbReference type="SUPFAM" id="SSF109854">
    <property type="entry name" value="DinB/YfiT-like putative metalloenzymes"/>
    <property type="match status" value="1"/>
</dbReference>
<keyword evidence="4" id="KW-1185">Reference proteome</keyword>
<evidence type="ECO:0008006" key="5">
    <source>
        <dbReference type="Google" id="ProtNLM"/>
    </source>
</evidence>
<organism evidence="3 4">
    <name type="scientific">Mycolicibacterium pulveris</name>
    <name type="common">Mycobacterium pulveris</name>
    <dbReference type="NCBI Taxonomy" id="36813"/>
    <lineage>
        <taxon>Bacteria</taxon>
        <taxon>Bacillati</taxon>
        <taxon>Actinomycetota</taxon>
        <taxon>Actinomycetes</taxon>
        <taxon>Mycobacteriales</taxon>
        <taxon>Mycobacteriaceae</taxon>
        <taxon>Mycolicibacterium</taxon>
    </lineage>
</organism>
<evidence type="ECO:0000313" key="3">
    <source>
        <dbReference type="EMBL" id="BBY79530.1"/>
    </source>
</evidence>
<feature type="domain" description="MDMPI C-terminal" evidence="1">
    <location>
        <begin position="185"/>
        <end position="276"/>
    </location>
</feature>
<accession>A0A7I7UEM4</accession>
<dbReference type="InterPro" id="IPR017517">
    <property type="entry name" value="Maleyloyr_isom"/>
</dbReference>
<dbReference type="NCBIfam" id="TIGR03083">
    <property type="entry name" value="maleylpyruvate isomerase family mycothiol-dependent enzyme"/>
    <property type="match status" value="1"/>
</dbReference>
<dbReference type="InterPro" id="IPR034660">
    <property type="entry name" value="DinB/YfiT-like"/>
</dbReference>
<sequence>MGSDTFCGVSTSRQPTILDKSAVLTGLFGVWDDVAALGAGLDDAQWQAPTALPGWSVRDVVAHLIGVESMLQGRDTPDADVDVSTLEHVRNDIGAMNERWVRQLRRISPAELLEQFRSITADRREALTALSDDDWNAVTMTPAGPDSYGRFMRVRVFDCWMHEHDIRDAIGQPASETELVRPAAELALDEVAASMGFVVGKLGGAPDGARVSIELTGPLARTINVAVAGRAQVVDDFGAEQPTSTIRLDGLLFTRLAGGRTPLDHDAITYSGDEAVGRRIVEHLNYVI</sequence>
<dbReference type="AlphaFoldDB" id="A0A7I7UEM4"/>
<dbReference type="Proteomes" id="UP000467252">
    <property type="component" value="Chromosome"/>
</dbReference>